<dbReference type="InterPro" id="IPR041627">
    <property type="entry name" value="AAA_lid_6"/>
</dbReference>
<reference evidence="5 6" key="1">
    <citation type="submission" date="2015-07" db="EMBL/GenBank/DDBJ databases">
        <title>Genome sequencing project for genomic taxonomy and phylogenomics of Bacillus-like bacteria.</title>
        <authorList>
            <person name="Liu B."/>
            <person name="Wang J."/>
            <person name="Zhu Y."/>
            <person name="Liu G."/>
            <person name="Chen Q."/>
            <person name="Chen Z."/>
            <person name="Che J."/>
            <person name="Ge C."/>
            <person name="Shi H."/>
            <person name="Pan Z."/>
            <person name="Liu X."/>
        </authorList>
    </citation>
    <scope>NUCLEOTIDE SEQUENCE [LARGE SCALE GENOMIC DNA]</scope>
    <source>
        <strain evidence="5 6">DSM 54</strain>
    </source>
</reference>
<dbReference type="Proteomes" id="UP000037977">
    <property type="component" value="Unassembled WGS sequence"/>
</dbReference>
<evidence type="ECO:0000256" key="3">
    <source>
        <dbReference type="ARBA" id="ARBA00022840"/>
    </source>
</evidence>
<dbReference type="InterPro" id="IPR050773">
    <property type="entry name" value="CbxX/CfxQ_RuBisCO_ESX"/>
</dbReference>
<sequence>MILCMEQSPELNKVLPGNKQEEHTISQALHELETLIGLQSVKQSIYDLHHWISFTKMRQEQGFKAEKLSLHMVFTGNPGSGKTTVARIVANILKALGILTSGHLVEVMRGDLVGEYIGHTAVKTLGKLAEAKNGVLFIDEAYALTRAKNSNDFGMEAVDTIVKAMEDDRDTLVIILAGYPKEMESFIKSNPGLASRFKYTIKFPDYTLEEQLEILELMLKQKQYRMTASAKKIAKRIISRNMIDSPSNHGNGRLVRNMLEDAILKKATYTLTTEGEHELDLLTEEVLYAVESSDRYRVRNQVDV</sequence>
<dbReference type="Gene3D" id="3.40.50.300">
    <property type="entry name" value="P-loop containing nucleotide triphosphate hydrolases"/>
    <property type="match status" value="1"/>
</dbReference>
<dbReference type="EMBL" id="LGCI01000014">
    <property type="protein sequence ID" value="KOY80189.1"/>
    <property type="molecule type" value="Genomic_DNA"/>
</dbReference>
<evidence type="ECO:0000256" key="2">
    <source>
        <dbReference type="ARBA" id="ARBA00022741"/>
    </source>
</evidence>
<dbReference type="InterPro" id="IPR003593">
    <property type="entry name" value="AAA+_ATPase"/>
</dbReference>
<name>A0A0M9DG62_9BACI</name>
<dbReference type="FunFam" id="3.40.50.300:FF:000216">
    <property type="entry name" value="Type VII secretion ATPase EccA"/>
    <property type="match status" value="1"/>
</dbReference>
<dbReference type="InterPro" id="IPR000641">
    <property type="entry name" value="CbxX/CfxQ"/>
</dbReference>
<protein>
    <recommendedName>
        <fullName evidence="4">AAA+ ATPase domain-containing protein</fullName>
    </recommendedName>
</protein>
<proteinExistence type="inferred from homology"/>
<dbReference type="Gene3D" id="1.10.8.60">
    <property type="match status" value="1"/>
</dbReference>
<gene>
    <name evidence="5" type="ORF">ADM90_22005</name>
</gene>
<evidence type="ECO:0000259" key="4">
    <source>
        <dbReference type="SMART" id="SM00382"/>
    </source>
</evidence>
<dbReference type="PATRIC" id="fig|33935.3.peg.3651"/>
<dbReference type="Pfam" id="PF17866">
    <property type="entry name" value="AAA_lid_6"/>
    <property type="match status" value="1"/>
</dbReference>
<dbReference type="PANTHER" id="PTHR43392:SF2">
    <property type="entry name" value="AAA-TYPE ATPASE FAMILY PROTEIN _ ANKYRIN REPEAT FAMILY PROTEIN"/>
    <property type="match status" value="1"/>
</dbReference>
<dbReference type="InterPro" id="IPR027417">
    <property type="entry name" value="P-loop_NTPase"/>
</dbReference>
<evidence type="ECO:0000313" key="6">
    <source>
        <dbReference type="Proteomes" id="UP000037977"/>
    </source>
</evidence>
<dbReference type="SUPFAM" id="SSF52540">
    <property type="entry name" value="P-loop containing nucleoside triphosphate hydrolases"/>
    <property type="match status" value="1"/>
</dbReference>
<comment type="caution">
    <text evidence="5">The sequence shown here is derived from an EMBL/GenBank/DDBJ whole genome shotgun (WGS) entry which is preliminary data.</text>
</comment>
<dbReference type="PRINTS" id="PR00819">
    <property type="entry name" value="CBXCFQXSUPER"/>
</dbReference>
<organism evidence="5 6">
    <name type="scientific">Lysinibacillus macroides</name>
    <dbReference type="NCBI Taxonomy" id="33935"/>
    <lineage>
        <taxon>Bacteria</taxon>
        <taxon>Bacillati</taxon>
        <taxon>Bacillota</taxon>
        <taxon>Bacilli</taxon>
        <taxon>Bacillales</taxon>
        <taxon>Bacillaceae</taxon>
        <taxon>Lysinibacillus</taxon>
    </lineage>
</organism>
<dbReference type="STRING" id="33935.ADM90_22005"/>
<comment type="similarity">
    <text evidence="1">Belongs to the CbxX/CfxQ family.</text>
</comment>
<evidence type="ECO:0000313" key="5">
    <source>
        <dbReference type="EMBL" id="KOY80189.1"/>
    </source>
</evidence>
<keyword evidence="6" id="KW-1185">Reference proteome</keyword>
<accession>A0A0M9DG62</accession>
<dbReference type="GO" id="GO:0016887">
    <property type="term" value="F:ATP hydrolysis activity"/>
    <property type="evidence" value="ECO:0007669"/>
    <property type="project" value="InterPro"/>
</dbReference>
<keyword evidence="3" id="KW-0067">ATP-binding</keyword>
<dbReference type="InterPro" id="IPR003959">
    <property type="entry name" value="ATPase_AAA_core"/>
</dbReference>
<evidence type="ECO:0000256" key="1">
    <source>
        <dbReference type="ARBA" id="ARBA00010378"/>
    </source>
</evidence>
<dbReference type="PANTHER" id="PTHR43392">
    <property type="entry name" value="AAA-TYPE ATPASE FAMILY PROTEIN / ANKYRIN REPEAT FAMILY PROTEIN"/>
    <property type="match status" value="1"/>
</dbReference>
<keyword evidence="2" id="KW-0547">Nucleotide-binding</keyword>
<dbReference type="Pfam" id="PF00004">
    <property type="entry name" value="AAA"/>
    <property type="match status" value="1"/>
</dbReference>
<dbReference type="SMART" id="SM00382">
    <property type="entry name" value="AAA"/>
    <property type="match status" value="1"/>
</dbReference>
<dbReference type="AlphaFoldDB" id="A0A0M9DG62"/>
<dbReference type="CDD" id="cd00009">
    <property type="entry name" value="AAA"/>
    <property type="match status" value="1"/>
</dbReference>
<feature type="domain" description="AAA+ ATPase" evidence="4">
    <location>
        <begin position="68"/>
        <end position="207"/>
    </location>
</feature>
<dbReference type="GO" id="GO:0005524">
    <property type="term" value="F:ATP binding"/>
    <property type="evidence" value="ECO:0007669"/>
    <property type="project" value="UniProtKB-KW"/>
</dbReference>